<gene>
    <name evidence="5" type="ORF">HNQ92_003303</name>
</gene>
<evidence type="ECO:0000313" key="6">
    <source>
        <dbReference type="Proteomes" id="UP000557307"/>
    </source>
</evidence>
<keyword evidence="3 5" id="KW-0808">Transferase</keyword>
<dbReference type="Gene3D" id="3.90.550.10">
    <property type="entry name" value="Spore Coat Polysaccharide Biosynthesis Protein SpsA, Chain A"/>
    <property type="match status" value="1"/>
</dbReference>
<accession>A0A840TQH2</accession>
<dbReference type="PANTHER" id="PTHR43179">
    <property type="entry name" value="RHAMNOSYLTRANSFERASE WBBL"/>
    <property type="match status" value="1"/>
</dbReference>
<comment type="caution">
    <text evidence="5">The sequence shown here is derived from an EMBL/GenBank/DDBJ whole genome shotgun (WGS) entry which is preliminary data.</text>
</comment>
<dbReference type="Proteomes" id="UP000557307">
    <property type="component" value="Unassembled WGS sequence"/>
</dbReference>
<keyword evidence="6" id="KW-1185">Reference proteome</keyword>
<dbReference type="Pfam" id="PF00535">
    <property type="entry name" value="Glycos_transf_2"/>
    <property type="match status" value="1"/>
</dbReference>
<evidence type="ECO:0000256" key="1">
    <source>
        <dbReference type="ARBA" id="ARBA00006739"/>
    </source>
</evidence>
<dbReference type="AlphaFoldDB" id="A0A840TQH2"/>
<dbReference type="InterPro" id="IPR029044">
    <property type="entry name" value="Nucleotide-diphossugar_trans"/>
</dbReference>
<dbReference type="SUPFAM" id="SSF53448">
    <property type="entry name" value="Nucleotide-diphospho-sugar transferases"/>
    <property type="match status" value="1"/>
</dbReference>
<feature type="domain" description="Glycosyltransferase 2-like" evidence="4">
    <location>
        <begin position="9"/>
        <end position="120"/>
    </location>
</feature>
<comment type="similarity">
    <text evidence="1">Belongs to the glycosyltransferase 2 family.</text>
</comment>
<organism evidence="5 6">
    <name type="scientific">Rhabdobacter roseus</name>
    <dbReference type="NCBI Taxonomy" id="1655419"/>
    <lineage>
        <taxon>Bacteria</taxon>
        <taxon>Pseudomonadati</taxon>
        <taxon>Bacteroidota</taxon>
        <taxon>Cytophagia</taxon>
        <taxon>Cytophagales</taxon>
        <taxon>Cytophagaceae</taxon>
        <taxon>Rhabdobacter</taxon>
    </lineage>
</organism>
<evidence type="ECO:0000259" key="4">
    <source>
        <dbReference type="Pfam" id="PF00535"/>
    </source>
</evidence>
<dbReference type="EMBL" id="JACHGF010000004">
    <property type="protein sequence ID" value="MBB5285155.1"/>
    <property type="molecule type" value="Genomic_DNA"/>
</dbReference>
<evidence type="ECO:0000256" key="2">
    <source>
        <dbReference type="ARBA" id="ARBA00022676"/>
    </source>
</evidence>
<evidence type="ECO:0000256" key="3">
    <source>
        <dbReference type="ARBA" id="ARBA00022679"/>
    </source>
</evidence>
<sequence length="261" mass="30587">MNKLFVEYVQRYTYYEYELIVIDNASTDGSTEFFKSTGATVIRNETNYSYPHCQNQGLSVAKGQLIAFLNNDLIVSPNWDQKLLDVMQRQGYDFLSPASNDRAESDKKTRTLRNRWRLIKNPLLTLFGPRRAVLLGMFKLMYRNWEAYQDQRTTHFAGKVKEGFSGSCIVATKQGLEKIGTYWDERIQRADFDFYLRTKKRALTEKDVKPLHLALEVYFHHFSRLTLKSKHYVPFTDAANLITEDEKWGSEKKELIADIEY</sequence>
<reference evidence="5 6" key="1">
    <citation type="submission" date="2020-08" db="EMBL/GenBank/DDBJ databases">
        <title>Genomic Encyclopedia of Type Strains, Phase IV (KMG-IV): sequencing the most valuable type-strain genomes for metagenomic binning, comparative biology and taxonomic classification.</title>
        <authorList>
            <person name="Goeker M."/>
        </authorList>
    </citation>
    <scope>NUCLEOTIDE SEQUENCE [LARGE SCALE GENOMIC DNA]</scope>
    <source>
        <strain evidence="5 6">DSM 105074</strain>
    </source>
</reference>
<dbReference type="InterPro" id="IPR001173">
    <property type="entry name" value="Glyco_trans_2-like"/>
</dbReference>
<evidence type="ECO:0000313" key="5">
    <source>
        <dbReference type="EMBL" id="MBB5285155.1"/>
    </source>
</evidence>
<proteinExistence type="inferred from homology"/>
<keyword evidence="2" id="KW-0328">Glycosyltransferase</keyword>
<protein>
    <submittedName>
        <fullName evidence="5">Glycosyltransferase involved in cell wall biosynthesis</fullName>
    </submittedName>
</protein>
<dbReference type="GO" id="GO:0016757">
    <property type="term" value="F:glycosyltransferase activity"/>
    <property type="evidence" value="ECO:0007669"/>
    <property type="project" value="UniProtKB-KW"/>
</dbReference>
<dbReference type="PANTHER" id="PTHR43179:SF12">
    <property type="entry name" value="GALACTOFURANOSYLTRANSFERASE GLFT2"/>
    <property type="match status" value="1"/>
</dbReference>
<name>A0A840TQH2_9BACT</name>